<evidence type="ECO:0000313" key="12">
    <source>
        <dbReference type="RefSeq" id="XP_014675846.1"/>
    </source>
</evidence>
<dbReference type="PANTHER" id="PTHR46749">
    <property type="entry name" value="COMPLEX III ASSEMBLY FACTOR LYRM7"/>
    <property type="match status" value="1"/>
</dbReference>
<keyword evidence="4" id="KW-0143">Chaperone</keyword>
<comment type="subcellular location">
    <subcellularLocation>
        <location evidence="1">Mitochondrion matrix</location>
    </subcellularLocation>
</comment>
<evidence type="ECO:0000256" key="6">
    <source>
        <dbReference type="ARBA" id="ARBA00025809"/>
    </source>
</evidence>
<evidence type="ECO:0000256" key="4">
    <source>
        <dbReference type="ARBA" id="ARBA00023186"/>
    </source>
</evidence>
<protein>
    <recommendedName>
        <fullName evidence="7">Complex III assembly factor LYRM7</fullName>
    </recommendedName>
    <alternativeName>
        <fullName evidence="8">LYR motif-containing protein 7</fullName>
    </alternativeName>
</protein>
<proteinExistence type="inferred from homology"/>
<sequence>MSAYKRLHRTRQHVFQGDTVALTAASDEINKNFRKHKHENDPAKLKELLAYADEVNNTLATEIVQAKVEDNTIAIKLRPEVDFHDKTLIAVNSRRRKRRERLEGNAADTTPVLDDKCS</sequence>
<evidence type="ECO:0000256" key="1">
    <source>
        <dbReference type="ARBA" id="ARBA00004305"/>
    </source>
</evidence>
<dbReference type="Proteomes" id="UP000695022">
    <property type="component" value="Unplaced"/>
</dbReference>
<dbReference type="PANTHER" id="PTHR46749:SF1">
    <property type="entry name" value="COMPLEX III ASSEMBLY FACTOR LYRM7"/>
    <property type="match status" value="1"/>
</dbReference>
<gene>
    <name evidence="12" type="primary">LOC106815842</name>
</gene>
<keyword evidence="3" id="KW-0496">Mitochondrion</keyword>
<dbReference type="Pfam" id="PF05347">
    <property type="entry name" value="Complex1_LYR"/>
    <property type="match status" value="1"/>
</dbReference>
<evidence type="ECO:0000259" key="10">
    <source>
        <dbReference type="Pfam" id="PF05347"/>
    </source>
</evidence>
<evidence type="ECO:0000256" key="7">
    <source>
        <dbReference type="ARBA" id="ARBA00026165"/>
    </source>
</evidence>
<reference evidence="12" key="1">
    <citation type="submission" date="2025-08" db="UniProtKB">
        <authorList>
            <consortium name="RefSeq"/>
        </authorList>
    </citation>
    <scope>IDENTIFICATION</scope>
</reference>
<keyword evidence="11" id="KW-1185">Reference proteome</keyword>
<feature type="domain" description="Complex 1 LYR protein" evidence="10">
    <location>
        <begin position="2"/>
        <end position="54"/>
    </location>
</feature>
<dbReference type="GeneID" id="106815842"/>
<accession>A0ABM1EUH5</accession>
<feature type="region of interest" description="Disordered" evidence="9">
    <location>
        <begin position="94"/>
        <end position="118"/>
    </location>
</feature>
<evidence type="ECO:0000256" key="5">
    <source>
        <dbReference type="ARBA" id="ARBA00025430"/>
    </source>
</evidence>
<organism evidence="11 12">
    <name type="scientific">Priapulus caudatus</name>
    <name type="common">Priapulid worm</name>
    <dbReference type="NCBI Taxonomy" id="37621"/>
    <lineage>
        <taxon>Eukaryota</taxon>
        <taxon>Metazoa</taxon>
        <taxon>Ecdysozoa</taxon>
        <taxon>Scalidophora</taxon>
        <taxon>Priapulida</taxon>
        <taxon>Priapulimorpha</taxon>
        <taxon>Priapulimorphida</taxon>
        <taxon>Priapulidae</taxon>
        <taxon>Priapulus</taxon>
    </lineage>
</organism>
<dbReference type="RefSeq" id="XP_014675846.1">
    <property type="nucleotide sequence ID" value="XM_014820360.1"/>
</dbReference>
<evidence type="ECO:0000256" key="9">
    <source>
        <dbReference type="SAM" id="MobiDB-lite"/>
    </source>
</evidence>
<evidence type="ECO:0000313" key="11">
    <source>
        <dbReference type="Proteomes" id="UP000695022"/>
    </source>
</evidence>
<evidence type="ECO:0000256" key="8">
    <source>
        <dbReference type="ARBA" id="ARBA00031830"/>
    </source>
</evidence>
<dbReference type="InterPro" id="IPR050435">
    <property type="entry name" value="MZM1/LYRM7"/>
</dbReference>
<comment type="function">
    <text evidence="5">Assembly factor required for Rieske Fe-S protein UQCRFS1 incorporation into the cytochrome b-c1 (CIII) complex. Functions as a chaperone, binding to this subunit within the mitochondrial matrix and stabilizing it prior to its translocation and insertion into the late CIII dimeric intermediate within the mitochondrial inner membrane.</text>
</comment>
<evidence type="ECO:0000256" key="3">
    <source>
        <dbReference type="ARBA" id="ARBA00023128"/>
    </source>
</evidence>
<name>A0ABM1EUH5_PRICU</name>
<dbReference type="InterPro" id="IPR045298">
    <property type="entry name" value="Complex1_LYR_LYRM7"/>
</dbReference>
<comment type="similarity">
    <text evidence="2">Belongs to the complex I LYR family.</text>
</comment>
<comment type="subunit">
    <text evidence="6">Interacts with UQCRFS1.</text>
</comment>
<dbReference type="InterPro" id="IPR008011">
    <property type="entry name" value="Complex1_LYR_dom"/>
</dbReference>
<evidence type="ECO:0000256" key="2">
    <source>
        <dbReference type="ARBA" id="ARBA00009508"/>
    </source>
</evidence>
<dbReference type="CDD" id="cd20267">
    <property type="entry name" value="Complex1_LYR_LYRM7"/>
    <property type="match status" value="1"/>
</dbReference>